<dbReference type="Proteomes" id="UP000319014">
    <property type="component" value="Unassembled WGS sequence"/>
</dbReference>
<evidence type="ECO:0000259" key="1">
    <source>
        <dbReference type="Pfam" id="PF13403"/>
    </source>
</evidence>
<accession>A0A521BYM3</accession>
<dbReference type="EMBL" id="FXTK01000003">
    <property type="protein sequence ID" value="SMO52292.1"/>
    <property type="molecule type" value="Genomic_DNA"/>
</dbReference>
<dbReference type="SUPFAM" id="SSF51294">
    <property type="entry name" value="Hedgehog/intein (Hint) domain"/>
    <property type="match status" value="1"/>
</dbReference>
<dbReference type="InterPro" id="IPR036844">
    <property type="entry name" value="Hint_dom_sf"/>
</dbReference>
<sequence length="408" mass="42709">MPYYTQIPSNLLTIGVDGGVAFVPNTNLLNAFGNSQEFAQYDVASNIGPTTLTNGSQMQLVDSSGNPVTADGTYVGSATVSNAAAGVNIPGVAQIGLQVNPISGHIMQAGGNYYFISENPLDDAHINVTANATVLGVPISVTAPISNITGSLASAISTGVPVVGPTLATTVNATGNLLQSTANTAIVTMNNNTSGSLTLDADDVFCFVTGTLIETDRGMVAVEDLAVGDLVMTRDNGLKPILWLGAIKLGKGALMAQPKLRPIRIRAGALGDNMPSADLLVSPQHRVLVRSKVAMKMFGAMEVLVAAKQLLQIDGIDIAHDMAEVEYFHFLFDQHEVVNSNGAATESLFTGPEALKSVGREARAEICALFPEILKADFIPVPARPIPAGRRSRKLAVRHAQRPSALVN</sequence>
<reference evidence="2 3" key="1">
    <citation type="submission" date="2017-05" db="EMBL/GenBank/DDBJ databases">
        <authorList>
            <person name="Varghese N."/>
            <person name="Submissions S."/>
        </authorList>
    </citation>
    <scope>NUCLEOTIDE SEQUENCE [LARGE SCALE GENOMIC DNA]</scope>
    <source>
        <strain evidence="2 3">DSM 100094</strain>
    </source>
</reference>
<dbReference type="Pfam" id="PF13403">
    <property type="entry name" value="Hint_2"/>
    <property type="match status" value="1"/>
</dbReference>
<name>A0A521BYM3_9RHOB</name>
<dbReference type="AlphaFoldDB" id="A0A521BYM3"/>
<organism evidence="2 3">
    <name type="scientific">Paracoccus laeviglucosivorans</name>
    <dbReference type="NCBI Taxonomy" id="1197861"/>
    <lineage>
        <taxon>Bacteria</taxon>
        <taxon>Pseudomonadati</taxon>
        <taxon>Pseudomonadota</taxon>
        <taxon>Alphaproteobacteria</taxon>
        <taxon>Rhodobacterales</taxon>
        <taxon>Paracoccaceae</taxon>
        <taxon>Paracoccus</taxon>
    </lineage>
</organism>
<dbReference type="RefSeq" id="WP_246098654.1">
    <property type="nucleotide sequence ID" value="NZ_FXTK01000003.1"/>
</dbReference>
<proteinExistence type="predicted"/>
<protein>
    <submittedName>
        <fullName evidence="2">Hint domain-containing protein</fullName>
    </submittedName>
</protein>
<keyword evidence="3" id="KW-1185">Reference proteome</keyword>
<dbReference type="Gene3D" id="2.170.16.10">
    <property type="entry name" value="Hedgehog/Intein (Hint) domain"/>
    <property type="match status" value="1"/>
</dbReference>
<gene>
    <name evidence="2" type="ORF">SAMN06265221_103267</name>
</gene>
<dbReference type="InterPro" id="IPR028992">
    <property type="entry name" value="Hedgehog/Intein_dom"/>
</dbReference>
<feature type="domain" description="Hedgehog/Intein (Hint)" evidence="1">
    <location>
        <begin position="206"/>
        <end position="351"/>
    </location>
</feature>
<evidence type="ECO:0000313" key="3">
    <source>
        <dbReference type="Proteomes" id="UP000319014"/>
    </source>
</evidence>
<evidence type="ECO:0000313" key="2">
    <source>
        <dbReference type="EMBL" id="SMO52292.1"/>
    </source>
</evidence>